<keyword evidence="1" id="KW-0175">Coiled coil</keyword>
<proteinExistence type="predicted"/>
<dbReference type="Proteomes" id="UP000317512">
    <property type="component" value="Chromosome"/>
</dbReference>
<accession>A0A5B8K0B9</accession>
<dbReference type="OrthoDB" id="9805455at2"/>
<sequence>MSKKHKKILISLIALGAVSVTALAGSLVACTELNRNKNLEYKNKFSILLTKIKSELNFLVENQTEEVIKFRESLNEVEKNSNKSTSFRDKYDELFKKYENFSSIITEQEKRKLINLINETKKLLEINFADQKYLNITSNVYKILEKNSVSSEEKFISYVSLIQFQNEIKNAIDKANKNKEIIDSEEQIENDKVVKDLQELQDIFLDKVLEIKNEYLKNYPSLNDPRLNSILRPLNDLVTNVLVLVREMDSSKIDETTKILNDLTKRTVNNLNKYNVEKEKSLKNYRDNLAILSHLKNTLMQTNSHDLLDKVNNYLDTILNDEQLQVLSKEQLDKKAYEISIVVENVLLSIDEAKIKQEFLKNLYDNAYENELDRYNDYSEIKNVLKKSLDQSIENYINVFDVNELDRRINLINKAITKAKNDLELVDNNTLYEEKLEQLRSLIKTIKENQLNNFDLIQELEIKKILTELNDLTIEAENNILSFNDDEINNKLKQLNEILNKTNTTLKNYISQKSIAFKKLIEAKESATKLLDSLTHADWNEFKLDLSKVVQEANNLDKNTSTLKEINDLTTKIKDAQVLLQNTKNNIDLRQHELKEYYDNLVKNELPKYTNYKDIYDELSASLDSVIENYNDIIKQETFNSAYNSMDNAVEKARNDLNKSLKDKLLARINEIRAEEAFSTDELFSSQNDELEKTLSSAIETDDKDSTWLADQLQNLNNTYSKLTNEADAIVKSKIAQFASTLSNLRDEENLEPVLISLIDVKLQSSNSEGKNLALLVEDYKTLKDANNKIPSVVNLYKEINKAKNEVSNELSNNTEYKNILDNFNDIVSSLPQYIDFNQEQEEFNQNITQILQQLKEAKDNALVEKYRLDITSEVTYWMDNNRLNNDFNYINSTNLANEINILLNNASNNTNYSLEQIKESFNSMNSKILEGYKNILNKLVNNVESQNYDYTTHVDLKKLLDEAKILFESNDPHTIQTKFTELKDEFERLKSSDAARLRSLERLKSKIKEANTFNTNTKDNERFVEIKTELKNAIDEASEGDIEILSQEEINQRLTALSQALDTAIFDKVIEEQTAEANKQTYKSIINQISNEETKIMYEPLYASIKTTMRNDTDAINTVNESKLDDLHSNTIANLNTKLNKILRDAKQAQVNKYGEIKIELTNLSNKFDEKYTTFADLVNADQWFANKTYSEDFKNKVRTYTAKMNEKANKYKEYLTTENPDIFTIYGYSRNYEFLLKFMEWFENVAAIETQDGFVDETKYAMLDDMLNTHYNDFATSGFRNLLLAGSKTSQNIRGWENLNSRGAEGYQNYIYLRYVGKEGTDMTKRDGFNEQLWTSNGLIPLIWNTQQWMDRLFSPEFVNNISTNKPEYKNELYNSVFAEFANDENKFVMKRWYSTKYLVKLSDFIENTTRYPEIKDSFSIETLI</sequence>
<feature type="coiled-coil region" evidence="1">
    <location>
        <begin position="402"/>
        <end position="449"/>
    </location>
</feature>
<reference evidence="4" key="1">
    <citation type="submission" date="2019-07" db="EMBL/GenBank/DDBJ databases">
        <title>Complete genome sequences of three Mycoplasma sp. 1220 strains.</title>
        <authorList>
            <person name="Grozner D."/>
            <person name="Forro B."/>
            <person name="Kovacs A.B."/>
            <person name="Marton S."/>
            <person name="Banyai K."/>
            <person name="Kreizinger Z."/>
            <person name="Sulyok K.M."/>
            <person name="Gyuranecz M."/>
        </authorList>
    </citation>
    <scope>NUCLEOTIDE SEQUENCE [LARGE SCALE GENOMIC DNA]</scope>
    <source>
        <strain evidence="4">MYCAV93</strain>
    </source>
</reference>
<evidence type="ECO:0000256" key="2">
    <source>
        <dbReference type="SAM" id="SignalP"/>
    </source>
</evidence>
<dbReference type="RefSeq" id="WP_146308471.1">
    <property type="nucleotide sequence ID" value="NZ_CP041663.1"/>
</dbReference>
<protein>
    <submittedName>
        <fullName evidence="3">Uncharacterized protein</fullName>
    </submittedName>
</protein>
<keyword evidence="2" id="KW-0732">Signal</keyword>
<feature type="signal peptide" evidence="2">
    <location>
        <begin position="1"/>
        <end position="24"/>
    </location>
</feature>
<dbReference type="PROSITE" id="PS51257">
    <property type="entry name" value="PROKAR_LIPOPROTEIN"/>
    <property type="match status" value="1"/>
</dbReference>
<evidence type="ECO:0000313" key="3">
    <source>
        <dbReference type="EMBL" id="QDY88109.1"/>
    </source>
</evidence>
<evidence type="ECO:0000313" key="4">
    <source>
        <dbReference type="Proteomes" id="UP000317512"/>
    </source>
</evidence>
<name>A0A5B8K0B9_9MOLU</name>
<dbReference type="EMBL" id="CP041663">
    <property type="protein sequence ID" value="QDY88109.1"/>
    <property type="molecule type" value="Genomic_DNA"/>
</dbReference>
<feature type="coiled-coil region" evidence="1">
    <location>
        <begin position="838"/>
        <end position="865"/>
    </location>
</feature>
<feature type="chain" id="PRO_5022843288" evidence="2">
    <location>
        <begin position="25"/>
        <end position="1427"/>
    </location>
</feature>
<organism evidence="3 4">
    <name type="scientific">Mycoplasma anserisalpingitidis</name>
    <dbReference type="NCBI Taxonomy" id="519450"/>
    <lineage>
        <taxon>Bacteria</taxon>
        <taxon>Bacillati</taxon>
        <taxon>Mycoplasmatota</taxon>
        <taxon>Mollicutes</taxon>
        <taxon>Mycoplasmataceae</taxon>
        <taxon>Mycoplasma</taxon>
    </lineage>
</organism>
<gene>
    <name evidence="3" type="ORF">FOY43_00295</name>
</gene>
<evidence type="ECO:0000256" key="1">
    <source>
        <dbReference type="SAM" id="Coils"/>
    </source>
</evidence>